<gene>
    <name evidence="1" type="ORF">CDV52_20065</name>
</gene>
<dbReference type="Proteomes" id="UP000196640">
    <property type="component" value="Unassembled WGS sequence"/>
</dbReference>
<dbReference type="AlphaFoldDB" id="A0A212AHN6"/>
<sequence length="66" mass="7368">MIIPFWLAGKIWRMAGSCYCCTGLPPGQGNPFQINARDGLGLWPFDRFLAAGQERERGEGFSMTGW</sequence>
<comment type="caution">
    <text evidence="1">The sequence shown here is derived from an EMBL/GenBank/DDBJ whole genome shotgun (WGS) entry which is preliminary data.</text>
</comment>
<reference evidence="1 2" key="1">
    <citation type="submission" date="2016-11" db="EMBL/GenBank/DDBJ databases">
        <title>Comparison of Traditional DNA-DNA Hybridization with In Silico Genomic Analysis.</title>
        <authorList>
            <person name="Nicholson A.C."/>
            <person name="Sammons S."/>
            <person name="Humrighouse B.W."/>
            <person name="Graziano J."/>
            <person name="Lasker B."/>
            <person name="Whitney A.M."/>
            <person name="Mcquiston J.R."/>
        </authorList>
    </citation>
    <scope>NUCLEOTIDE SEQUENCE [LARGE SCALE GENOMIC DNA]</scope>
    <source>
        <strain evidence="1 2">H2381</strain>
    </source>
</reference>
<name>A0A212AHN6_9RHOB</name>
<evidence type="ECO:0000313" key="1">
    <source>
        <dbReference type="EMBL" id="OWJ81011.1"/>
    </source>
</evidence>
<protein>
    <submittedName>
        <fullName evidence="1">Uncharacterized protein</fullName>
    </submittedName>
</protein>
<accession>A0A212AHN6</accession>
<organism evidence="1 2">
    <name type="scientific">Haematobacter missouriensis</name>
    <dbReference type="NCBI Taxonomy" id="366616"/>
    <lineage>
        <taxon>Bacteria</taxon>
        <taxon>Pseudomonadati</taxon>
        <taxon>Pseudomonadota</taxon>
        <taxon>Alphaproteobacteria</taxon>
        <taxon>Rhodobacterales</taxon>
        <taxon>Paracoccaceae</taxon>
        <taxon>Haematobacter</taxon>
    </lineage>
</organism>
<proteinExistence type="predicted"/>
<dbReference type="EMBL" id="NIPX01000053">
    <property type="protein sequence ID" value="OWJ81011.1"/>
    <property type="molecule type" value="Genomic_DNA"/>
</dbReference>
<evidence type="ECO:0000313" key="2">
    <source>
        <dbReference type="Proteomes" id="UP000196640"/>
    </source>
</evidence>